<sequence>MFKWNDFVKVLASTNIEFAHLKVAQLAQAILESGWGKSELFKLHANPFGMKYRQEIHIALPVEYKAHDGIDIYCKFATLEDAVKGYWIFIDRPVYSGWRNNSATPEDFIRFIAFAGYIDGPFDGTEFSRLRKEKYISKVLKLIPHAQKLLENADSSLMEKPIWKKKGVILEVGHGKNPKTWEPGAVGVNGVYEYDLNWIAAKAAKSLLDEAGVPCVITDFGGINGKGLYDIGKVAADYDVFCSIHHNSADENAQGAEVLVHHIKGDIEDLELSSLMSAEIAKELGIRDRIANGRNSREKLSVLNGAEDTNVRVSVLAELYFIHVPVPNTKDWSTRGGEAIARAILKWLRQTL</sequence>
<dbReference type="SMART" id="SM00646">
    <property type="entry name" value="Ami_3"/>
    <property type="match status" value="1"/>
</dbReference>
<evidence type="ECO:0000313" key="4">
    <source>
        <dbReference type="Proteomes" id="UP000053372"/>
    </source>
</evidence>
<dbReference type="InterPro" id="IPR002508">
    <property type="entry name" value="MurNAc-LAA_cat"/>
</dbReference>
<dbReference type="GO" id="GO:0004040">
    <property type="term" value="F:amidase activity"/>
    <property type="evidence" value="ECO:0007669"/>
    <property type="project" value="InterPro"/>
</dbReference>
<dbReference type="Proteomes" id="UP000053372">
    <property type="component" value="Unassembled WGS sequence"/>
</dbReference>
<keyword evidence="4" id="KW-1185">Reference proteome</keyword>
<dbReference type="OrthoDB" id="9763643at2"/>
<gene>
    <name evidence="2" type="ORF">BC008_21635</name>
    <name evidence="3" type="ORF">BC008_45590</name>
</gene>
<accession>A0A0V8A133</accession>
<comment type="caution">
    <text evidence="3">The sequence shown here is derived from an EMBL/GenBank/DDBJ whole genome shotgun (WGS) entry which is preliminary data.</text>
</comment>
<dbReference type="EMBL" id="LMTZ01000108">
    <property type="protein sequence ID" value="KST65398.1"/>
    <property type="molecule type" value="Genomic_DNA"/>
</dbReference>
<proteinExistence type="predicted"/>
<evidence type="ECO:0000313" key="2">
    <source>
        <dbReference type="EMBL" id="KST65398.1"/>
    </source>
</evidence>
<dbReference type="GO" id="GO:0009253">
    <property type="term" value="P:peptidoglycan catabolic process"/>
    <property type="evidence" value="ECO:0007669"/>
    <property type="project" value="InterPro"/>
</dbReference>
<dbReference type="RefSeq" id="WP_027842902.1">
    <property type="nucleotide sequence ID" value="NZ_LMTZ01000001.1"/>
</dbReference>
<dbReference type="SUPFAM" id="SSF53187">
    <property type="entry name" value="Zn-dependent exopeptidases"/>
    <property type="match status" value="1"/>
</dbReference>
<dbReference type="GO" id="GO:0030288">
    <property type="term" value="C:outer membrane-bounded periplasmic space"/>
    <property type="evidence" value="ECO:0007669"/>
    <property type="project" value="TreeGrafter"/>
</dbReference>
<dbReference type="Gene3D" id="3.40.630.40">
    <property type="entry name" value="Zn-dependent exopeptidases"/>
    <property type="match status" value="1"/>
</dbReference>
<feature type="domain" description="MurNAc-LAA" evidence="1">
    <location>
        <begin position="234"/>
        <end position="345"/>
    </location>
</feature>
<dbReference type="GO" id="GO:0008745">
    <property type="term" value="F:N-acetylmuramoyl-L-alanine amidase activity"/>
    <property type="evidence" value="ECO:0007669"/>
    <property type="project" value="InterPro"/>
</dbReference>
<dbReference type="CDD" id="cd02696">
    <property type="entry name" value="MurNAc-LAA"/>
    <property type="match status" value="1"/>
</dbReference>
<organism evidence="3 4">
    <name type="scientific">Mastigocoleus testarum BC008</name>
    <dbReference type="NCBI Taxonomy" id="371196"/>
    <lineage>
        <taxon>Bacteria</taxon>
        <taxon>Bacillati</taxon>
        <taxon>Cyanobacteriota</taxon>
        <taxon>Cyanophyceae</taxon>
        <taxon>Nostocales</taxon>
        <taxon>Hapalosiphonaceae</taxon>
        <taxon>Mastigocoleus</taxon>
    </lineage>
</organism>
<evidence type="ECO:0000259" key="1">
    <source>
        <dbReference type="SMART" id="SM00646"/>
    </source>
</evidence>
<dbReference type="Pfam" id="PF01832">
    <property type="entry name" value="Glucosaminidase"/>
    <property type="match status" value="1"/>
</dbReference>
<dbReference type="InterPro" id="IPR050695">
    <property type="entry name" value="N-acetylmuramoyl_amidase_3"/>
</dbReference>
<name>A0A0V8A133_9CYAN</name>
<evidence type="ECO:0000313" key="3">
    <source>
        <dbReference type="EMBL" id="KST70462.1"/>
    </source>
</evidence>
<dbReference type="PANTHER" id="PTHR30404">
    <property type="entry name" value="N-ACETYLMURAMOYL-L-ALANINE AMIDASE"/>
    <property type="match status" value="1"/>
</dbReference>
<dbReference type="EMBL" id="LMTZ01000001">
    <property type="protein sequence ID" value="KST70462.1"/>
    <property type="molecule type" value="Genomic_DNA"/>
</dbReference>
<dbReference type="PANTHER" id="PTHR30404:SF8">
    <property type="entry name" value="AUTOLYSIN PH-RELATED"/>
    <property type="match status" value="1"/>
</dbReference>
<dbReference type="InterPro" id="IPR002901">
    <property type="entry name" value="MGlyc_endo_b_GlcNAc-like_dom"/>
</dbReference>
<dbReference type="AlphaFoldDB" id="A0A0V8A133"/>
<reference evidence="3 4" key="1">
    <citation type="journal article" date="2015" name="Genome Announc.">
        <title>Draft Genome of the Euendolithic (true boring) Cyanobacterium Mastigocoleus testarum strain BC008.</title>
        <authorList>
            <person name="Guida B.S."/>
            <person name="Garcia-Pichel F."/>
        </authorList>
    </citation>
    <scope>NUCLEOTIDE SEQUENCE [LARGE SCALE GENOMIC DNA]</scope>
    <source>
        <strain evidence="3 4">BC008</strain>
    </source>
</reference>
<protein>
    <submittedName>
        <fullName evidence="3">N-acetylmuramoyl-L-alanine amidase</fullName>
    </submittedName>
</protein>
<dbReference type="Pfam" id="PF01520">
    <property type="entry name" value="Amidase_3"/>
    <property type="match status" value="1"/>
</dbReference>
<dbReference type="Gene3D" id="1.10.530.10">
    <property type="match status" value="1"/>
</dbReference>